<dbReference type="AlphaFoldDB" id="A0A6C2YU30"/>
<evidence type="ECO:0000259" key="1">
    <source>
        <dbReference type="PROSITE" id="PS51094"/>
    </source>
</evidence>
<name>A0A6C2YU30_9BACT</name>
<accession>A0A6C2YU30</accession>
<gene>
    <name evidence="2" type="ORF">GMBLW1_43360</name>
</gene>
<reference evidence="2" key="1">
    <citation type="submission" date="2019-04" db="EMBL/GenBank/DDBJ databases">
        <authorList>
            <consortium name="Science for Life Laboratories"/>
        </authorList>
    </citation>
    <scope>NUCLEOTIDE SEQUENCE</scope>
    <source>
        <strain evidence="2">MBLW1</strain>
    </source>
</reference>
<dbReference type="Proteomes" id="UP000464378">
    <property type="component" value="Chromosome"/>
</dbReference>
<protein>
    <recommendedName>
        <fullName evidence="1">PTS EIIA type-2 domain-containing protein</fullName>
    </recommendedName>
</protein>
<sequence>MQPLERLGFPIVELPRELRDHEAVIRFLIAELVRLKRLDAMDAERAADCVLLRESQGSTNLLSGAALPHSKFSPLDQAVGIVGYAPQRIPWSGRDATPVEAVVLLLTSAEYHSTSFRKLQATVRALGEIYPPPNLQVA</sequence>
<evidence type="ECO:0000313" key="3">
    <source>
        <dbReference type="Proteomes" id="UP000464378"/>
    </source>
</evidence>
<dbReference type="KEGG" id="tim:GMBLW1_43360"/>
<dbReference type="SUPFAM" id="SSF55804">
    <property type="entry name" value="Phoshotransferase/anion transport protein"/>
    <property type="match status" value="1"/>
</dbReference>
<dbReference type="Gene3D" id="3.40.930.10">
    <property type="entry name" value="Mannitol-specific EII, Chain A"/>
    <property type="match status" value="1"/>
</dbReference>
<evidence type="ECO:0000313" key="2">
    <source>
        <dbReference type="EMBL" id="VIP04857.1"/>
    </source>
</evidence>
<dbReference type="InterPro" id="IPR002178">
    <property type="entry name" value="PTS_EIIA_type-2_dom"/>
</dbReference>
<dbReference type="InterPro" id="IPR016152">
    <property type="entry name" value="PTrfase/Anion_transptr"/>
</dbReference>
<feature type="domain" description="PTS EIIA type-2" evidence="1">
    <location>
        <begin position="5"/>
        <end position="138"/>
    </location>
</feature>
<dbReference type="EMBL" id="LR586016">
    <property type="protein sequence ID" value="VIP04857.1"/>
    <property type="molecule type" value="Genomic_DNA"/>
</dbReference>
<dbReference type="EMBL" id="LR593887">
    <property type="protein sequence ID" value="VTS07074.1"/>
    <property type="molecule type" value="Genomic_DNA"/>
</dbReference>
<dbReference type="InParanoid" id="A0A6C2YU30"/>
<dbReference type="InterPro" id="IPR051541">
    <property type="entry name" value="PTS_SugarTrans_NitroReg"/>
</dbReference>
<keyword evidence="3" id="KW-1185">Reference proteome</keyword>
<organism evidence="2">
    <name type="scientific">Tuwongella immobilis</name>
    <dbReference type="NCBI Taxonomy" id="692036"/>
    <lineage>
        <taxon>Bacteria</taxon>
        <taxon>Pseudomonadati</taxon>
        <taxon>Planctomycetota</taxon>
        <taxon>Planctomycetia</taxon>
        <taxon>Gemmatales</taxon>
        <taxon>Gemmataceae</taxon>
        <taxon>Tuwongella</taxon>
    </lineage>
</organism>
<dbReference type="RefSeq" id="WP_162659881.1">
    <property type="nucleotide sequence ID" value="NZ_LR593887.1"/>
</dbReference>
<dbReference type="PANTHER" id="PTHR47738:SF1">
    <property type="entry name" value="NITROGEN REGULATORY PROTEIN"/>
    <property type="match status" value="1"/>
</dbReference>
<dbReference type="PANTHER" id="PTHR47738">
    <property type="entry name" value="PTS SYSTEM FRUCTOSE-LIKE EIIA COMPONENT-RELATED"/>
    <property type="match status" value="1"/>
</dbReference>
<dbReference type="GO" id="GO:0030295">
    <property type="term" value="F:protein kinase activator activity"/>
    <property type="evidence" value="ECO:0007669"/>
    <property type="project" value="TreeGrafter"/>
</dbReference>
<dbReference type="Pfam" id="PF00359">
    <property type="entry name" value="PTS_EIIA_2"/>
    <property type="match status" value="1"/>
</dbReference>
<proteinExistence type="predicted"/>
<dbReference type="PROSITE" id="PS51094">
    <property type="entry name" value="PTS_EIIA_TYPE_2"/>
    <property type="match status" value="1"/>
</dbReference>